<dbReference type="PANTHER" id="PTHR10465:SF0">
    <property type="entry name" value="SARCALUMENIN"/>
    <property type="match status" value="1"/>
</dbReference>
<dbReference type="CDD" id="cd00882">
    <property type="entry name" value="Ras_like_GTPase"/>
    <property type="match status" value="1"/>
</dbReference>
<gene>
    <name evidence="17" type="ORF">BCR42DRAFT_451997</name>
</gene>
<keyword evidence="11 15" id="KW-0472">Membrane</keyword>
<organism evidence="17 18">
    <name type="scientific">Absidia repens</name>
    <dbReference type="NCBI Taxonomy" id="90262"/>
    <lineage>
        <taxon>Eukaryota</taxon>
        <taxon>Fungi</taxon>
        <taxon>Fungi incertae sedis</taxon>
        <taxon>Mucoromycota</taxon>
        <taxon>Mucoromycotina</taxon>
        <taxon>Mucoromycetes</taxon>
        <taxon>Mucorales</taxon>
        <taxon>Cunninghamellaceae</taxon>
        <taxon>Absidia</taxon>
    </lineage>
</organism>
<evidence type="ECO:0000313" key="18">
    <source>
        <dbReference type="Proteomes" id="UP000193560"/>
    </source>
</evidence>
<evidence type="ECO:0000256" key="15">
    <source>
        <dbReference type="SAM" id="Phobius"/>
    </source>
</evidence>
<evidence type="ECO:0000256" key="13">
    <source>
        <dbReference type="SAM" id="Coils"/>
    </source>
</evidence>
<dbReference type="GO" id="GO:0005741">
    <property type="term" value="C:mitochondrial outer membrane"/>
    <property type="evidence" value="ECO:0007669"/>
    <property type="project" value="UniProtKB-SubCell"/>
</dbReference>
<evidence type="ECO:0000256" key="11">
    <source>
        <dbReference type="ARBA" id="ARBA00023136"/>
    </source>
</evidence>
<evidence type="ECO:0000256" key="2">
    <source>
        <dbReference type="ARBA" id="ARBA00004294"/>
    </source>
</evidence>
<evidence type="ECO:0000256" key="4">
    <source>
        <dbReference type="ARBA" id="ARBA00022741"/>
    </source>
</evidence>
<evidence type="ECO:0000256" key="12">
    <source>
        <dbReference type="ARBA" id="ARBA00048548"/>
    </source>
</evidence>
<dbReference type="Pfam" id="PF00350">
    <property type="entry name" value="Dynamin_N"/>
    <property type="match status" value="1"/>
</dbReference>
<keyword evidence="5" id="KW-1000">Mitochondrion outer membrane</keyword>
<dbReference type="PROSITE" id="PS51718">
    <property type="entry name" value="G_DYNAMIN_2"/>
    <property type="match status" value="1"/>
</dbReference>
<dbReference type="GO" id="GO:0005525">
    <property type="term" value="F:GTP binding"/>
    <property type="evidence" value="ECO:0007669"/>
    <property type="project" value="UniProtKB-KW"/>
</dbReference>
<feature type="region of interest" description="Disordered" evidence="14">
    <location>
        <begin position="26"/>
        <end position="89"/>
    </location>
</feature>
<dbReference type="InterPro" id="IPR045063">
    <property type="entry name" value="Dynamin_N"/>
</dbReference>
<protein>
    <recommendedName>
        <fullName evidence="16">Dynamin-type G domain-containing protein</fullName>
    </recommendedName>
</protein>
<dbReference type="Proteomes" id="UP000193560">
    <property type="component" value="Unassembled WGS sequence"/>
</dbReference>
<comment type="catalytic activity">
    <reaction evidence="12">
        <text>GTP + H2O = GDP + phosphate + H(+)</text>
        <dbReference type="Rhea" id="RHEA:19669"/>
        <dbReference type="ChEBI" id="CHEBI:15377"/>
        <dbReference type="ChEBI" id="CHEBI:15378"/>
        <dbReference type="ChEBI" id="CHEBI:37565"/>
        <dbReference type="ChEBI" id="CHEBI:43474"/>
        <dbReference type="ChEBI" id="CHEBI:58189"/>
    </reaction>
</comment>
<evidence type="ECO:0000256" key="9">
    <source>
        <dbReference type="ARBA" id="ARBA00023128"/>
    </source>
</evidence>
<evidence type="ECO:0000256" key="10">
    <source>
        <dbReference type="ARBA" id="ARBA00023134"/>
    </source>
</evidence>
<dbReference type="SUPFAM" id="SSF52540">
    <property type="entry name" value="P-loop containing nucleoside triphosphate hydrolases"/>
    <property type="match status" value="1"/>
</dbReference>
<dbReference type="FunFam" id="3.40.50.300:FF:000638">
    <property type="entry name" value="Transmembrane GTPase Fzo1, putative"/>
    <property type="match status" value="1"/>
</dbReference>
<name>A0A1X2IEM8_9FUNG</name>
<dbReference type="InterPro" id="IPR027094">
    <property type="entry name" value="Mitofusin_fam"/>
</dbReference>
<dbReference type="InterPro" id="IPR027417">
    <property type="entry name" value="P-loop_NTPase"/>
</dbReference>
<evidence type="ECO:0000256" key="1">
    <source>
        <dbReference type="ARBA" id="ARBA00004225"/>
    </source>
</evidence>
<keyword evidence="18" id="KW-1185">Reference proteome</keyword>
<comment type="subcellular location">
    <subcellularLocation>
        <location evidence="1">Mitochondrion membrane</location>
        <topology evidence="1">Multi-pass membrane protein</topology>
    </subcellularLocation>
    <subcellularLocation>
        <location evidence="2">Mitochondrion outer membrane</location>
    </subcellularLocation>
</comment>
<feature type="coiled-coil region" evidence="13">
    <location>
        <begin position="810"/>
        <end position="837"/>
    </location>
</feature>
<keyword evidence="6" id="KW-0378">Hydrolase</keyword>
<evidence type="ECO:0000256" key="3">
    <source>
        <dbReference type="ARBA" id="ARBA00022692"/>
    </source>
</evidence>
<keyword evidence="9" id="KW-0496">Mitochondrion</keyword>
<evidence type="ECO:0000259" key="16">
    <source>
        <dbReference type="PROSITE" id="PS51718"/>
    </source>
</evidence>
<dbReference type="GO" id="GO:0003924">
    <property type="term" value="F:GTPase activity"/>
    <property type="evidence" value="ECO:0007669"/>
    <property type="project" value="InterPro"/>
</dbReference>
<reference evidence="17 18" key="1">
    <citation type="submission" date="2016-07" db="EMBL/GenBank/DDBJ databases">
        <title>Pervasive Adenine N6-methylation of Active Genes in Fungi.</title>
        <authorList>
            <consortium name="DOE Joint Genome Institute"/>
            <person name="Mondo S.J."/>
            <person name="Dannebaum R.O."/>
            <person name="Kuo R.C."/>
            <person name="Labutti K."/>
            <person name="Haridas S."/>
            <person name="Kuo A."/>
            <person name="Salamov A."/>
            <person name="Ahrendt S.R."/>
            <person name="Lipzen A."/>
            <person name="Sullivan W."/>
            <person name="Andreopoulos W.B."/>
            <person name="Clum A."/>
            <person name="Lindquist E."/>
            <person name="Daum C."/>
            <person name="Ramamoorthy G.K."/>
            <person name="Gryganskyi A."/>
            <person name="Culley D."/>
            <person name="Magnuson J.K."/>
            <person name="James T.Y."/>
            <person name="O'Malley M.A."/>
            <person name="Stajich J.E."/>
            <person name="Spatafora J.W."/>
            <person name="Visel A."/>
            <person name="Grigoriev I.V."/>
        </authorList>
    </citation>
    <scope>NUCLEOTIDE SEQUENCE [LARGE SCALE GENOMIC DNA]</scope>
    <source>
        <strain evidence="17 18">NRRL 1336</strain>
    </source>
</reference>
<keyword evidence="3 15" id="KW-0812">Transmembrane</keyword>
<evidence type="ECO:0000256" key="8">
    <source>
        <dbReference type="ARBA" id="ARBA00023054"/>
    </source>
</evidence>
<sequence length="871" mass="98154">MSDIYGVPSSMLSARRHLRRNSSPSIDALRDDLNESTPLPKLDLSGSRSSKMFSPASSILNSPIAMSPSSSSSSIRSAAQTHQYRMNAAQEHRTYHDSCQRLLTHIASVKNICDDLYRNNKEHSVFYPPFPKAQQQQQQQQRLTPQRSMTASALAGLDSTLHLETASQPDMKGPSSIVESLYNHHNRRTSIQSDNLASSTSTLIGANSLHASFLKQEFNILHLDMKVGYASTNVHSALEKTSIANLLDEKLSQCKRHLDNLYNRVADTSSKVLVTGDLNAGKSTFVNALLKRELLPADQQPCTNMFCEVLDATINNGLEQVHAIPQVDLYDRLNPNTYHIIEMRHLDSFIMDDLDQDRYQMVKIYTNDARATQESLLHNGIVDIALIDSPGLNTDSLKTTAVFARQEEIDVVVFVVSAENHFTLSGKEFLWNAANEKTHIFIVVNRFDSIRDKERCKRTILEQIRQLSPATYEDADDLVHFVSAGSVDLEPGSRKLDAPDFARLEERLRAFVLGNRTKSKLLPAKNYLVNLLLDIGVLSEANQADAAIKHKEANEMLEQDLPAYERLLRARDRMLNQVERMAENAVTVMQQHTVEHLQEAADQVHHAIQPLEYPGILLIWQYAQDLCESMAQALVQEIRSVEQQTRQDTEQTLTNLHQVAEDQLGNFPRVANADGMFLRPRDRRLVIQVETTDFFDLMVDDKFSGCALSMGAVAMVGGRVMGFKDAVSSLWNMSSMMGINNIRRFALPVVGVVGASLLVYVVADMRYAVERKLVRKFKQAVRDTGYVDAQSHRIGRDARKVLRVEGWEIQSRLQKAIESKENKRNELELVIHTSQESMAYFSALLEKSTMLLDKVESVHIDQSKIEEPLKL</sequence>
<dbReference type="GO" id="GO:0051646">
    <property type="term" value="P:mitochondrion localization"/>
    <property type="evidence" value="ECO:0007669"/>
    <property type="project" value="TreeGrafter"/>
</dbReference>
<keyword evidence="4" id="KW-0547">Nucleotide-binding</keyword>
<keyword evidence="8 13" id="KW-0175">Coiled coil</keyword>
<evidence type="ECO:0000256" key="5">
    <source>
        <dbReference type="ARBA" id="ARBA00022787"/>
    </source>
</evidence>
<dbReference type="GO" id="GO:0008053">
    <property type="term" value="P:mitochondrial fusion"/>
    <property type="evidence" value="ECO:0007669"/>
    <property type="project" value="TreeGrafter"/>
</dbReference>
<feature type="transmembrane region" description="Helical" evidence="15">
    <location>
        <begin position="745"/>
        <end position="763"/>
    </location>
</feature>
<dbReference type="AlphaFoldDB" id="A0A1X2IEM8"/>
<evidence type="ECO:0000313" key="17">
    <source>
        <dbReference type="EMBL" id="ORZ15129.1"/>
    </source>
</evidence>
<feature type="compositionally biased region" description="Polar residues" evidence="14">
    <location>
        <begin position="46"/>
        <end position="61"/>
    </location>
</feature>
<feature type="domain" description="Dynamin-type G" evidence="16">
    <location>
        <begin position="266"/>
        <end position="541"/>
    </location>
</feature>
<evidence type="ECO:0000256" key="14">
    <source>
        <dbReference type="SAM" id="MobiDB-lite"/>
    </source>
</evidence>
<dbReference type="InterPro" id="IPR030381">
    <property type="entry name" value="G_DYNAMIN_dom"/>
</dbReference>
<dbReference type="PANTHER" id="PTHR10465">
    <property type="entry name" value="TRANSMEMBRANE GTPASE FZO1"/>
    <property type="match status" value="1"/>
</dbReference>
<dbReference type="EMBL" id="MCGE01000013">
    <property type="protein sequence ID" value="ORZ15129.1"/>
    <property type="molecule type" value="Genomic_DNA"/>
</dbReference>
<keyword evidence="7 15" id="KW-1133">Transmembrane helix</keyword>
<proteinExistence type="predicted"/>
<dbReference type="OrthoDB" id="9984778at2759"/>
<accession>A0A1X2IEM8</accession>
<dbReference type="STRING" id="90262.A0A1X2IEM8"/>
<keyword evidence="10" id="KW-0342">GTP-binding</keyword>
<evidence type="ECO:0000256" key="7">
    <source>
        <dbReference type="ARBA" id="ARBA00022989"/>
    </source>
</evidence>
<feature type="compositionally biased region" description="Low complexity" evidence="14">
    <location>
        <begin position="62"/>
        <end position="79"/>
    </location>
</feature>
<dbReference type="Gene3D" id="3.40.50.300">
    <property type="entry name" value="P-loop containing nucleotide triphosphate hydrolases"/>
    <property type="match status" value="1"/>
</dbReference>
<comment type="caution">
    <text evidence="17">The sequence shown here is derived from an EMBL/GenBank/DDBJ whole genome shotgun (WGS) entry which is preliminary data.</text>
</comment>
<evidence type="ECO:0000256" key="6">
    <source>
        <dbReference type="ARBA" id="ARBA00022801"/>
    </source>
</evidence>